<accession>A0A2T2WMU7</accession>
<protein>
    <submittedName>
        <fullName evidence="1">Uncharacterized protein</fullName>
    </submittedName>
</protein>
<proteinExistence type="predicted"/>
<reference evidence="1 2" key="1">
    <citation type="journal article" date="2014" name="BMC Genomics">
        <title>Comparison of environmental and isolate Sulfobacillus genomes reveals diverse carbon, sulfur, nitrogen, and hydrogen metabolisms.</title>
        <authorList>
            <person name="Justice N.B."/>
            <person name="Norman A."/>
            <person name="Brown C.T."/>
            <person name="Singh A."/>
            <person name="Thomas B.C."/>
            <person name="Banfield J.F."/>
        </authorList>
    </citation>
    <scope>NUCLEOTIDE SEQUENCE [LARGE SCALE GENOMIC DNA]</scope>
    <source>
        <strain evidence="1">AMDSBA1</strain>
    </source>
</reference>
<gene>
    <name evidence="1" type="ORF">C7B43_19960</name>
</gene>
<name>A0A2T2WMU7_9FIRM</name>
<organism evidence="1 2">
    <name type="scientific">Sulfobacillus benefaciens</name>
    <dbReference type="NCBI Taxonomy" id="453960"/>
    <lineage>
        <taxon>Bacteria</taxon>
        <taxon>Bacillati</taxon>
        <taxon>Bacillota</taxon>
        <taxon>Clostridia</taxon>
        <taxon>Eubacteriales</taxon>
        <taxon>Clostridiales Family XVII. Incertae Sedis</taxon>
        <taxon>Sulfobacillus</taxon>
    </lineage>
</organism>
<comment type="caution">
    <text evidence="1">The sequence shown here is derived from an EMBL/GenBank/DDBJ whole genome shotgun (WGS) entry which is preliminary data.</text>
</comment>
<dbReference type="EMBL" id="PXYT01000092">
    <property type="protein sequence ID" value="PSR23561.1"/>
    <property type="molecule type" value="Genomic_DNA"/>
</dbReference>
<dbReference type="Proteomes" id="UP000242699">
    <property type="component" value="Unassembled WGS sequence"/>
</dbReference>
<dbReference type="AlphaFoldDB" id="A0A2T2WMU7"/>
<sequence length="299" mass="34361">MTTEALTAILRDILRARNFYPEHDGRFQSTLYADYDDRLSPDQLLAISSAPHKNDAFYDLLADYEDECRWDAQETLKQEIRQAWPESADDTEDFDALEDHIDDILMDLVDFVLDYDHYRQTPVRMNILVNTGDGNYDFTLNNWLDVRTGPIHPRSALLWLCRQQGYGKRDINTALKMSERPDSPFLASVVDECDNTLTHMNALTFLVRMTVGDFMNWMDYGGDITVSADTTCGLYDPWNGSGSLLGIRLEQAIRIPRRYAEPHVDGARGYSIDSIYYPVSTIWGDTVVGWHPQRKKVAR</sequence>
<evidence type="ECO:0000313" key="1">
    <source>
        <dbReference type="EMBL" id="PSR23561.1"/>
    </source>
</evidence>
<evidence type="ECO:0000313" key="2">
    <source>
        <dbReference type="Proteomes" id="UP000242699"/>
    </source>
</evidence>